<evidence type="ECO:0000313" key="3">
    <source>
        <dbReference type="Proteomes" id="UP000827892"/>
    </source>
</evidence>
<name>A0AAE9DMF0_CAEBR</name>
<sequence length="414" mass="47517">MVITTNTHSLTSLFDRQCIIYVLLIGKETRRARGQAILCVSSFVAIADRKSVSVRSSALLACHSSCALSAFPRLNPKMTIPLYKLPPLVPLPELPESDPSRKLSVGVYWENCKKKEFQFDQLDFSNDTLKKVVLSEIERHPEIWSSRKGNSHQKMFPQIAVDVFKRTGILLSIPSIKSIYKCAKDNLRNRLRIAVVRHRLSPEDVERYMWRWDFYGFIRFYREHTQHWEAELLKEAASGLPVSPNSVLKDPVPRKRRATQAMEEDYGVVEEEHFEDKDLYGGQLEIDYSVYLPQNGTFEEPEEETPSPTVKLDRAINQQIRTLQPPSDYPDYVAPDVTDCVSSSSTVPPNPAAINNFNEEMKQIAYQANRIAQEQPGAIKLLRRAFFDVVLAFDEHKFKNIGELYKELAHKNTK</sequence>
<evidence type="ECO:0000313" key="2">
    <source>
        <dbReference type="EMBL" id="ULU07803.1"/>
    </source>
</evidence>
<dbReference type="InterPro" id="IPR005020">
    <property type="entry name" value="LIN-8"/>
</dbReference>
<dbReference type="InterPro" id="IPR006578">
    <property type="entry name" value="MADF-dom"/>
</dbReference>
<evidence type="ECO:0000259" key="1">
    <source>
        <dbReference type="PROSITE" id="PS51029"/>
    </source>
</evidence>
<accession>A0AAE9DMF0</accession>
<feature type="domain" description="MADF" evidence="1">
    <location>
        <begin position="132"/>
        <end position="226"/>
    </location>
</feature>
<dbReference type="Pfam" id="PF03353">
    <property type="entry name" value="Lin-8"/>
    <property type="match status" value="1"/>
</dbReference>
<dbReference type="PANTHER" id="PTHR32020">
    <property type="entry name" value="LIN-8 DOMAIN CONTAINING-RELATED"/>
    <property type="match status" value="1"/>
</dbReference>
<proteinExistence type="predicted"/>
<dbReference type="Proteomes" id="UP000827892">
    <property type="component" value="Chromosome II"/>
</dbReference>
<dbReference type="AlphaFoldDB" id="A0AAE9DMF0"/>
<organism evidence="2 3">
    <name type="scientific">Caenorhabditis briggsae</name>
    <dbReference type="NCBI Taxonomy" id="6238"/>
    <lineage>
        <taxon>Eukaryota</taxon>
        <taxon>Metazoa</taxon>
        <taxon>Ecdysozoa</taxon>
        <taxon>Nematoda</taxon>
        <taxon>Chromadorea</taxon>
        <taxon>Rhabditida</taxon>
        <taxon>Rhabditina</taxon>
        <taxon>Rhabditomorpha</taxon>
        <taxon>Rhabditoidea</taxon>
        <taxon>Rhabditidae</taxon>
        <taxon>Peloderinae</taxon>
        <taxon>Caenorhabditis</taxon>
    </lineage>
</organism>
<dbReference type="EMBL" id="CP090892">
    <property type="protein sequence ID" value="ULU07803.1"/>
    <property type="molecule type" value="Genomic_DNA"/>
</dbReference>
<dbReference type="PANTHER" id="PTHR32020:SF3">
    <property type="entry name" value="ARID DOMAIN-CONTAINING PROTEIN-RELATED"/>
    <property type="match status" value="1"/>
</dbReference>
<reference evidence="2 3" key="1">
    <citation type="submission" date="2022-05" db="EMBL/GenBank/DDBJ databases">
        <title>Chromosome-level reference genomes for two strains of Caenorhabditis briggsae: an improved platform for comparative genomics.</title>
        <authorList>
            <person name="Stevens L."/>
            <person name="Andersen E.C."/>
        </authorList>
    </citation>
    <scope>NUCLEOTIDE SEQUENCE [LARGE SCALE GENOMIC DNA]</scope>
    <source>
        <strain evidence="2">QX1410_ONT</strain>
        <tissue evidence="2">Whole-organism</tissue>
    </source>
</reference>
<gene>
    <name evidence="2" type="ORF">L3Y34_019081</name>
</gene>
<protein>
    <recommendedName>
        <fullName evidence="1">MADF domain-containing protein</fullName>
    </recommendedName>
</protein>
<dbReference type="PROSITE" id="PS51029">
    <property type="entry name" value="MADF"/>
    <property type="match status" value="1"/>
</dbReference>